<proteinExistence type="predicted"/>
<dbReference type="AlphaFoldDB" id="A0A834IGC9"/>
<evidence type="ECO:0000256" key="1">
    <source>
        <dbReference type="SAM" id="MobiDB-lite"/>
    </source>
</evidence>
<dbReference type="Proteomes" id="UP000625711">
    <property type="component" value="Unassembled WGS sequence"/>
</dbReference>
<name>A0A834IGC9_RHYFE</name>
<gene>
    <name evidence="2" type="ORF">GWI33_013804</name>
</gene>
<accession>A0A834IGC9</accession>
<reference evidence="2" key="1">
    <citation type="submission" date="2020-08" db="EMBL/GenBank/DDBJ databases">
        <title>Genome sequencing and assembly of the red palm weevil Rhynchophorus ferrugineus.</title>
        <authorList>
            <person name="Dias G.B."/>
            <person name="Bergman C.M."/>
            <person name="Manee M."/>
        </authorList>
    </citation>
    <scope>NUCLEOTIDE SEQUENCE</scope>
    <source>
        <strain evidence="2">AA-2017</strain>
        <tissue evidence="2">Whole larva</tissue>
    </source>
</reference>
<sequence length="119" mass="12865">MVICQKQDISESSSVISTSAALAQTNSPHHGANEEQQVQTRSALNRRKSFQLHRFGLAGRKLYHLPTGGPSTGGSYQRRPIFYQVGETDGGYGKGGRGESGIGGRALACHIFEEWFVGV</sequence>
<evidence type="ECO:0000313" key="3">
    <source>
        <dbReference type="Proteomes" id="UP000625711"/>
    </source>
</evidence>
<dbReference type="EMBL" id="JAACXV010013398">
    <property type="protein sequence ID" value="KAF7273492.1"/>
    <property type="molecule type" value="Genomic_DNA"/>
</dbReference>
<evidence type="ECO:0000313" key="2">
    <source>
        <dbReference type="EMBL" id="KAF7273492.1"/>
    </source>
</evidence>
<keyword evidence="3" id="KW-1185">Reference proteome</keyword>
<feature type="region of interest" description="Disordered" evidence="1">
    <location>
        <begin position="20"/>
        <end position="41"/>
    </location>
</feature>
<organism evidence="2 3">
    <name type="scientific">Rhynchophorus ferrugineus</name>
    <name type="common">Red palm weevil</name>
    <name type="synonym">Curculio ferrugineus</name>
    <dbReference type="NCBI Taxonomy" id="354439"/>
    <lineage>
        <taxon>Eukaryota</taxon>
        <taxon>Metazoa</taxon>
        <taxon>Ecdysozoa</taxon>
        <taxon>Arthropoda</taxon>
        <taxon>Hexapoda</taxon>
        <taxon>Insecta</taxon>
        <taxon>Pterygota</taxon>
        <taxon>Neoptera</taxon>
        <taxon>Endopterygota</taxon>
        <taxon>Coleoptera</taxon>
        <taxon>Polyphaga</taxon>
        <taxon>Cucujiformia</taxon>
        <taxon>Curculionidae</taxon>
        <taxon>Dryophthorinae</taxon>
        <taxon>Rhynchophorus</taxon>
    </lineage>
</organism>
<comment type="caution">
    <text evidence="2">The sequence shown here is derived from an EMBL/GenBank/DDBJ whole genome shotgun (WGS) entry which is preliminary data.</text>
</comment>
<protein>
    <submittedName>
        <fullName evidence="2">Uncharacterized protein</fullName>
    </submittedName>
</protein>